<dbReference type="SUPFAM" id="SSF52540">
    <property type="entry name" value="P-loop containing nucleoside triphosphate hydrolases"/>
    <property type="match status" value="1"/>
</dbReference>
<dbReference type="GO" id="GO:0016020">
    <property type="term" value="C:membrane"/>
    <property type="evidence" value="ECO:0007669"/>
    <property type="project" value="InterPro"/>
</dbReference>
<evidence type="ECO:0000256" key="3">
    <source>
        <dbReference type="ARBA" id="ARBA00022741"/>
    </source>
</evidence>
<gene>
    <name evidence="6" type="ORF">A3A77_03210</name>
</gene>
<evidence type="ECO:0000256" key="2">
    <source>
        <dbReference type="ARBA" id="ARBA00022448"/>
    </source>
</evidence>
<comment type="caution">
    <text evidence="6">The sequence shown here is derived from an EMBL/GenBank/DDBJ whole genome shotgun (WGS) entry which is preliminary data.</text>
</comment>
<dbReference type="PROSITE" id="PS50893">
    <property type="entry name" value="ABC_TRANSPORTER_2"/>
    <property type="match status" value="1"/>
</dbReference>
<dbReference type="Pfam" id="PF00005">
    <property type="entry name" value="ABC_tran"/>
    <property type="match status" value="1"/>
</dbReference>
<dbReference type="AlphaFoldDB" id="A0A1G1VCH7"/>
<evidence type="ECO:0000259" key="5">
    <source>
        <dbReference type="PROSITE" id="PS50893"/>
    </source>
</evidence>
<sequence>MKKTNDSIAIEVKGVSKKYRYTKERPVLAKTLFSRSKSQEFWALKDVSLKIKKGETVGIIGENGSGKSTLLKIIAGITIPTKGSVKVNGRICSLIELGAGFHPDLTGRENVYLNGMLLGLTRKEIDGRFNSITEFADIGNFVDEPVRFYSYGMIVRLGFSVAVHLDPDILVVDEVLAVGDEQFQNKCKERIAELKRKGVTLVFVSHSMDLIQSTCRKAVWIHKAQKRFEDIAKNVIQRYLLYEQSR</sequence>
<dbReference type="PANTHER" id="PTHR46743">
    <property type="entry name" value="TEICHOIC ACIDS EXPORT ATP-BINDING PROTEIN TAGH"/>
    <property type="match status" value="1"/>
</dbReference>
<feature type="domain" description="ABC transporter" evidence="5">
    <location>
        <begin position="27"/>
        <end position="244"/>
    </location>
</feature>
<keyword evidence="3" id="KW-0547">Nucleotide-binding</keyword>
<evidence type="ECO:0000313" key="7">
    <source>
        <dbReference type="Proteomes" id="UP000178659"/>
    </source>
</evidence>
<dbReference type="InterPro" id="IPR050683">
    <property type="entry name" value="Bact_Polysacc_Export_ATP-bd"/>
</dbReference>
<dbReference type="PROSITE" id="PS00211">
    <property type="entry name" value="ABC_TRANSPORTER_1"/>
    <property type="match status" value="1"/>
</dbReference>
<dbReference type="GO" id="GO:0005524">
    <property type="term" value="F:ATP binding"/>
    <property type="evidence" value="ECO:0007669"/>
    <property type="project" value="UniProtKB-KW"/>
</dbReference>
<dbReference type="InterPro" id="IPR003593">
    <property type="entry name" value="AAA+_ATPase"/>
</dbReference>
<dbReference type="PANTHER" id="PTHR46743:SF2">
    <property type="entry name" value="TEICHOIC ACIDS EXPORT ATP-BINDING PROTEIN TAGH"/>
    <property type="match status" value="1"/>
</dbReference>
<evidence type="ECO:0000313" key="6">
    <source>
        <dbReference type="EMBL" id="OGY13148.1"/>
    </source>
</evidence>
<dbReference type="SMART" id="SM00382">
    <property type="entry name" value="AAA"/>
    <property type="match status" value="1"/>
</dbReference>
<dbReference type="GO" id="GO:0016887">
    <property type="term" value="F:ATP hydrolysis activity"/>
    <property type="evidence" value="ECO:0007669"/>
    <property type="project" value="InterPro"/>
</dbReference>
<evidence type="ECO:0000256" key="1">
    <source>
        <dbReference type="ARBA" id="ARBA00005417"/>
    </source>
</evidence>
<dbReference type="InterPro" id="IPR015860">
    <property type="entry name" value="ABC_transpr_TagH-like"/>
</dbReference>
<dbReference type="CDD" id="cd03220">
    <property type="entry name" value="ABC_KpsT_Wzt"/>
    <property type="match status" value="1"/>
</dbReference>
<accession>A0A1G1VCH7</accession>
<proteinExistence type="inferred from homology"/>
<dbReference type="InterPro" id="IPR003439">
    <property type="entry name" value="ABC_transporter-like_ATP-bd"/>
</dbReference>
<organism evidence="6 7">
    <name type="scientific">Candidatus Blackburnbacteria bacterium RIFCSPLOWO2_01_FULL_40_20</name>
    <dbReference type="NCBI Taxonomy" id="1797519"/>
    <lineage>
        <taxon>Bacteria</taxon>
        <taxon>Candidatus Blackburniibacteriota</taxon>
    </lineage>
</organism>
<name>A0A1G1VCH7_9BACT</name>
<comment type="similarity">
    <text evidence="1">Belongs to the ABC transporter superfamily.</text>
</comment>
<dbReference type="Gene3D" id="3.40.50.300">
    <property type="entry name" value="P-loop containing nucleotide triphosphate hydrolases"/>
    <property type="match status" value="1"/>
</dbReference>
<keyword evidence="2" id="KW-0813">Transport</keyword>
<dbReference type="InterPro" id="IPR017871">
    <property type="entry name" value="ABC_transporter-like_CS"/>
</dbReference>
<dbReference type="Proteomes" id="UP000178659">
    <property type="component" value="Unassembled WGS sequence"/>
</dbReference>
<protein>
    <submittedName>
        <fullName evidence="6">ATP-binding protein</fullName>
    </submittedName>
</protein>
<evidence type="ECO:0000256" key="4">
    <source>
        <dbReference type="ARBA" id="ARBA00022840"/>
    </source>
</evidence>
<reference evidence="6 7" key="1">
    <citation type="journal article" date="2016" name="Nat. Commun.">
        <title>Thousands of microbial genomes shed light on interconnected biogeochemical processes in an aquifer system.</title>
        <authorList>
            <person name="Anantharaman K."/>
            <person name="Brown C.T."/>
            <person name="Hug L.A."/>
            <person name="Sharon I."/>
            <person name="Castelle C.J."/>
            <person name="Probst A.J."/>
            <person name="Thomas B.C."/>
            <person name="Singh A."/>
            <person name="Wilkins M.J."/>
            <person name="Karaoz U."/>
            <person name="Brodie E.L."/>
            <person name="Williams K.H."/>
            <person name="Hubbard S.S."/>
            <person name="Banfield J.F."/>
        </authorList>
    </citation>
    <scope>NUCLEOTIDE SEQUENCE [LARGE SCALE GENOMIC DNA]</scope>
</reference>
<keyword evidence="4 6" id="KW-0067">ATP-binding</keyword>
<dbReference type="EMBL" id="MHCC01000019">
    <property type="protein sequence ID" value="OGY13148.1"/>
    <property type="molecule type" value="Genomic_DNA"/>
</dbReference>
<dbReference type="InterPro" id="IPR027417">
    <property type="entry name" value="P-loop_NTPase"/>
</dbReference>
<dbReference type="GO" id="GO:0140359">
    <property type="term" value="F:ABC-type transporter activity"/>
    <property type="evidence" value="ECO:0007669"/>
    <property type="project" value="InterPro"/>
</dbReference>